<keyword evidence="3" id="KW-1185">Reference proteome</keyword>
<gene>
    <name evidence="2" type="ORF">SAMN06265373_102542</name>
</gene>
<feature type="signal peptide" evidence="1">
    <location>
        <begin position="1"/>
        <end position="18"/>
    </location>
</feature>
<proteinExistence type="predicted"/>
<dbReference type="EMBL" id="FXTY01000002">
    <property type="protein sequence ID" value="SMP13614.1"/>
    <property type="molecule type" value="Genomic_DNA"/>
</dbReference>
<evidence type="ECO:0000256" key="1">
    <source>
        <dbReference type="SAM" id="SignalP"/>
    </source>
</evidence>
<dbReference type="PROSITE" id="PS51257">
    <property type="entry name" value="PROKAR_LIPOPROTEIN"/>
    <property type="match status" value="1"/>
</dbReference>
<reference evidence="2 3" key="1">
    <citation type="submission" date="2017-05" db="EMBL/GenBank/DDBJ databases">
        <authorList>
            <person name="Varghese N."/>
            <person name="Submissions S."/>
        </authorList>
    </citation>
    <scope>NUCLEOTIDE SEQUENCE [LARGE SCALE GENOMIC DNA]</scope>
    <source>
        <strain evidence="2 3">DSM 29734</strain>
    </source>
</reference>
<dbReference type="RefSeq" id="WP_283425272.1">
    <property type="nucleotide sequence ID" value="NZ_FXTY01000002.1"/>
</dbReference>
<feature type="chain" id="PRO_5047074970" evidence="1">
    <location>
        <begin position="19"/>
        <end position="141"/>
    </location>
</feature>
<keyword evidence="1" id="KW-0732">Signal</keyword>
<name>A0ABY1NMK1_9RHOB</name>
<dbReference type="Proteomes" id="UP001157961">
    <property type="component" value="Unassembled WGS sequence"/>
</dbReference>
<protein>
    <submittedName>
        <fullName evidence="2">Uncharacterized protein</fullName>
    </submittedName>
</protein>
<evidence type="ECO:0000313" key="2">
    <source>
        <dbReference type="EMBL" id="SMP13614.1"/>
    </source>
</evidence>
<comment type="caution">
    <text evidence="2">The sequence shown here is derived from an EMBL/GenBank/DDBJ whole genome shotgun (WGS) entry which is preliminary data.</text>
</comment>
<organism evidence="2 3">
    <name type="scientific">Shimia sagamensis</name>
    <dbReference type="NCBI Taxonomy" id="1566352"/>
    <lineage>
        <taxon>Bacteria</taxon>
        <taxon>Pseudomonadati</taxon>
        <taxon>Pseudomonadota</taxon>
        <taxon>Alphaproteobacteria</taxon>
        <taxon>Rhodobacterales</taxon>
        <taxon>Roseobacteraceae</taxon>
    </lineage>
</organism>
<accession>A0ABY1NMK1</accession>
<sequence>MKRLSALAIFLAAGCSEAGGLGSSNFTTVGNIRVNQVSADVFEVAPRPGGNPNAQLWCGAGNYAAQVLGAPAGARIYVVGEAGPGVTSNARDTAQFSLKPAGQAAGATGRKGTFGPRIGEDEFVADARRYCRIIGDPFAVF</sequence>
<evidence type="ECO:0000313" key="3">
    <source>
        <dbReference type="Proteomes" id="UP001157961"/>
    </source>
</evidence>